<evidence type="ECO:0000259" key="6">
    <source>
        <dbReference type="PROSITE" id="PS50850"/>
    </source>
</evidence>
<feature type="transmembrane region" description="Helical" evidence="5">
    <location>
        <begin position="21"/>
        <end position="44"/>
    </location>
</feature>
<keyword evidence="4 5" id="KW-0472">Membrane</keyword>
<dbReference type="Gene3D" id="1.20.1250.20">
    <property type="entry name" value="MFS general substrate transporter like domains"/>
    <property type="match status" value="2"/>
</dbReference>
<name>A0A366KBM0_9BIFI</name>
<feature type="transmembrane region" description="Helical" evidence="5">
    <location>
        <begin position="257"/>
        <end position="277"/>
    </location>
</feature>
<evidence type="ECO:0000256" key="1">
    <source>
        <dbReference type="ARBA" id="ARBA00004651"/>
    </source>
</evidence>
<dbReference type="PROSITE" id="PS50850">
    <property type="entry name" value="MFS"/>
    <property type="match status" value="1"/>
</dbReference>
<feature type="transmembrane region" description="Helical" evidence="5">
    <location>
        <begin position="179"/>
        <end position="199"/>
    </location>
</feature>
<reference evidence="7 8" key="1">
    <citation type="submission" date="2017-10" db="EMBL/GenBank/DDBJ databases">
        <title>Bifidobacterium xylocopum sp. nov. and Bifidobacterium aemilianum sp. nov., from the carpenter bee (Xylocopa violacea) digestive tract.</title>
        <authorList>
            <person name="Alberoni D."/>
            <person name="Baffoni L."/>
            <person name="Di Gioia D."/>
            <person name="Gaggia F."/>
            <person name="Biavati B."/>
        </authorList>
    </citation>
    <scope>NUCLEOTIDE SEQUENCE [LARGE SCALE GENOMIC DNA]</scope>
    <source>
        <strain evidence="7 8">XV10</strain>
    </source>
</reference>
<evidence type="ECO:0000256" key="2">
    <source>
        <dbReference type="ARBA" id="ARBA00022692"/>
    </source>
</evidence>
<evidence type="ECO:0000256" key="5">
    <source>
        <dbReference type="SAM" id="Phobius"/>
    </source>
</evidence>
<sequence length="449" mass="48106">MTTGKHRSPYVRLFAIPGTKAFCLSGAVARLPISMMSLGIVLALNHLYNQWTIAGSMSAVYILAMALVTPFYARLFDRFGQRKVGVPALVVQLVSMLAFAVAALFRVPIAILFVLAVCMGLTQFSFGALVRTRWAYALRGQENDELLNAAYALESGIDEIVFILGPILSAFLATSVHPVSQLFVPTLACGFGGLVFFSLRNTQPPVVEPVLVAAAPASDADVRAALNSGSQGTAGQVPTDSLGVKQLHTHRSKSKSVLLYQGILPLLIVFVVFNMSFNAFDVSVTALMKEIGREQFLGLQLALVAFGSCLGAFAFGSRQPKHSSWSTMVRFLVLLTLGDILLRLTMHNLLFLGVCEVLTGLCVSPLFATGNLIVKDIVPERSLTEGLSWLTTAGSVGTSFGSTIAGMVLDVSTPQAGLMIPWICTICAVPLALFGWLLARGKKTQVTEE</sequence>
<comment type="caution">
    <text evidence="7">The sequence shown here is derived from an EMBL/GenBank/DDBJ whole genome shotgun (WGS) entry which is preliminary data.</text>
</comment>
<keyword evidence="8" id="KW-1185">Reference proteome</keyword>
<evidence type="ECO:0000256" key="3">
    <source>
        <dbReference type="ARBA" id="ARBA00022989"/>
    </source>
</evidence>
<evidence type="ECO:0000313" key="7">
    <source>
        <dbReference type="EMBL" id="RBP98642.1"/>
    </source>
</evidence>
<feature type="transmembrane region" description="Helical" evidence="5">
    <location>
        <begin position="327"/>
        <end position="344"/>
    </location>
</feature>
<evidence type="ECO:0000256" key="4">
    <source>
        <dbReference type="ARBA" id="ARBA00023136"/>
    </source>
</evidence>
<gene>
    <name evidence="7" type="ORF">CRD60_02025</name>
</gene>
<dbReference type="Pfam" id="PF07690">
    <property type="entry name" value="MFS_1"/>
    <property type="match status" value="1"/>
</dbReference>
<feature type="transmembrane region" description="Helical" evidence="5">
    <location>
        <begin position="386"/>
        <end position="408"/>
    </location>
</feature>
<dbReference type="RefSeq" id="WP_113859614.1">
    <property type="nucleotide sequence ID" value="NZ_PDCG01000001.1"/>
</dbReference>
<feature type="transmembrane region" description="Helical" evidence="5">
    <location>
        <begin position="151"/>
        <end position="173"/>
    </location>
</feature>
<organism evidence="7 8">
    <name type="scientific">Bifidobacterium aemilianum</name>
    <dbReference type="NCBI Taxonomy" id="2493120"/>
    <lineage>
        <taxon>Bacteria</taxon>
        <taxon>Bacillati</taxon>
        <taxon>Actinomycetota</taxon>
        <taxon>Actinomycetes</taxon>
        <taxon>Bifidobacteriales</taxon>
        <taxon>Bifidobacteriaceae</taxon>
        <taxon>Bifidobacterium</taxon>
    </lineage>
</organism>
<dbReference type="PANTHER" id="PTHR23542:SF1">
    <property type="entry name" value="MAJOR FACILITATOR SUPERFAMILY (MFS) PROFILE DOMAIN-CONTAINING PROTEIN"/>
    <property type="match status" value="1"/>
</dbReference>
<feature type="transmembrane region" description="Helical" evidence="5">
    <location>
        <begin position="111"/>
        <end position="130"/>
    </location>
</feature>
<accession>A0A366KBM0</accession>
<evidence type="ECO:0000313" key="8">
    <source>
        <dbReference type="Proteomes" id="UP000252530"/>
    </source>
</evidence>
<proteinExistence type="predicted"/>
<dbReference type="AlphaFoldDB" id="A0A366KBM0"/>
<keyword evidence="3 5" id="KW-1133">Transmembrane helix</keyword>
<feature type="transmembrane region" description="Helical" evidence="5">
    <location>
        <begin position="50"/>
        <end position="72"/>
    </location>
</feature>
<comment type="subcellular location">
    <subcellularLocation>
        <location evidence="1">Cell membrane</location>
        <topology evidence="1">Multi-pass membrane protein</topology>
    </subcellularLocation>
</comment>
<dbReference type="GO" id="GO:0005886">
    <property type="term" value="C:plasma membrane"/>
    <property type="evidence" value="ECO:0007669"/>
    <property type="project" value="UniProtKB-SubCell"/>
</dbReference>
<protein>
    <submittedName>
        <fullName evidence="7">MFS transporter</fullName>
    </submittedName>
</protein>
<dbReference type="SUPFAM" id="SSF103473">
    <property type="entry name" value="MFS general substrate transporter"/>
    <property type="match status" value="1"/>
</dbReference>
<feature type="transmembrane region" description="Helical" evidence="5">
    <location>
        <begin position="350"/>
        <end position="374"/>
    </location>
</feature>
<dbReference type="EMBL" id="PDCG01000001">
    <property type="protein sequence ID" value="RBP98642.1"/>
    <property type="molecule type" value="Genomic_DNA"/>
</dbReference>
<feature type="transmembrane region" description="Helical" evidence="5">
    <location>
        <begin position="84"/>
        <end position="105"/>
    </location>
</feature>
<dbReference type="GO" id="GO:0022857">
    <property type="term" value="F:transmembrane transporter activity"/>
    <property type="evidence" value="ECO:0007669"/>
    <property type="project" value="InterPro"/>
</dbReference>
<feature type="transmembrane region" description="Helical" evidence="5">
    <location>
        <begin position="420"/>
        <end position="439"/>
    </location>
</feature>
<dbReference type="InterPro" id="IPR020846">
    <property type="entry name" value="MFS_dom"/>
</dbReference>
<feature type="transmembrane region" description="Helical" evidence="5">
    <location>
        <begin position="297"/>
        <end position="315"/>
    </location>
</feature>
<dbReference type="Proteomes" id="UP000252530">
    <property type="component" value="Unassembled WGS sequence"/>
</dbReference>
<dbReference type="InterPro" id="IPR011701">
    <property type="entry name" value="MFS"/>
</dbReference>
<dbReference type="PANTHER" id="PTHR23542">
    <property type="match status" value="1"/>
</dbReference>
<keyword evidence="2 5" id="KW-0812">Transmembrane</keyword>
<dbReference type="OrthoDB" id="9180256at2"/>
<feature type="domain" description="Major facilitator superfamily (MFS) profile" evidence="6">
    <location>
        <begin position="262"/>
        <end position="449"/>
    </location>
</feature>
<dbReference type="InterPro" id="IPR036259">
    <property type="entry name" value="MFS_trans_sf"/>
</dbReference>